<feature type="domain" description="Reverse transcriptase" evidence="1">
    <location>
        <begin position="329"/>
        <end position="432"/>
    </location>
</feature>
<reference evidence="3" key="1">
    <citation type="journal article" date="2019" name="Plant Biotechnol. J.">
        <title>Genome sequencing of the Australian wild diploid species Gossypium australe highlights disease resistance and delayed gland morphogenesis.</title>
        <authorList>
            <person name="Cai Y."/>
            <person name="Cai X."/>
            <person name="Wang Q."/>
            <person name="Wang P."/>
            <person name="Zhang Y."/>
            <person name="Cai C."/>
            <person name="Xu Y."/>
            <person name="Wang K."/>
            <person name="Zhou Z."/>
            <person name="Wang C."/>
            <person name="Geng S."/>
            <person name="Li B."/>
            <person name="Dong Q."/>
            <person name="Hou Y."/>
            <person name="Wang H."/>
            <person name="Ai P."/>
            <person name="Liu Z."/>
            <person name="Yi F."/>
            <person name="Sun M."/>
            <person name="An G."/>
            <person name="Cheng J."/>
            <person name="Zhang Y."/>
            <person name="Shi Q."/>
            <person name="Xie Y."/>
            <person name="Shi X."/>
            <person name="Chang Y."/>
            <person name="Huang F."/>
            <person name="Chen Y."/>
            <person name="Hong S."/>
            <person name="Mi L."/>
            <person name="Sun Q."/>
            <person name="Zhang L."/>
            <person name="Zhou B."/>
            <person name="Peng R."/>
            <person name="Zhang X."/>
            <person name="Liu F."/>
        </authorList>
    </citation>
    <scope>NUCLEOTIDE SEQUENCE [LARGE SCALE GENOMIC DNA]</scope>
    <source>
        <strain evidence="3">cv. PA1801</strain>
    </source>
</reference>
<comment type="caution">
    <text evidence="2">The sequence shown here is derived from an EMBL/GenBank/DDBJ whole genome shotgun (WGS) entry which is preliminary data.</text>
</comment>
<evidence type="ECO:0000313" key="3">
    <source>
        <dbReference type="Proteomes" id="UP000325315"/>
    </source>
</evidence>
<dbReference type="InterPro" id="IPR043128">
    <property type="entry name" value="Rev_trsase/Diguanyl_cyclase"/>
</dbReference>
<dbReference type="AlphaFoldDB" id="A0A5B6WHB1"/>
<dbReference type="PANTHER" id="PTHR24559:SF457">
    <property type="entry name" value="RNA-DIRECTED DNA POLYMERASE HOMOLOG"/>
    <property type="match status" value="1"/>
</dbReference>
<gene>
    <name evidence="2" type="ORF">EPI10_021574</name>
</gene>
<dbReference type="OrthoDB" id="1724165at2759"/>
<dbReference type="CDD" id="cd01647">
    <property type="entry name" value="RT_LTR"/>
    <property type="match status" value="1"/>
</dbReference>
<keyword evidence="2" id="KW-0548">Nucleotidyltransferase</keyword>
<keyword evidence="3" id="KW-1185">Reference proteome</keyword>
<dbReference type="Pfam" id="PF00078">
    <property type="entry name" value="RVT_1"/>
    <property type="match status" value="1"/>
</dbReference>
<dbReference type="InterPro" id="IPR043502">
    <property type="entry name" value="DNA/RNA_pol_sf"/>
</dbReference>
<keyword evidence="2" id="KW-0808">Transferase</keyword>
<dbReference type="SUPFAM" id="SSF56672">
    <property type="entry name" value="DNA/RNA polymerases"/>
    <property type="match status" value="1"/>
</dbReference>
<dbReference type="GO" id="GO:0003964">
    <property type="term" value="F:RNA-directed DNA polymerase activity"/>
    <property type="evidence" value="ECO:0007669"/>
    <property type="project" value="UniProtKB-KW"/>
</dbReference>
<dbReference type="InterPro" id="IPR000477">
    <property type="entry name" value="RT_dom"/>
</dbReference>
<sequence length="435" mass="49808">MDINPSYNCLLGRPWIHLAGAVPSTLHQKLKLVTEEDIIATVTNDAPYLETNEEAIECSLEFVNATFILEGNEVPVPRISRTTRMELQMMVGKGALLGKGLGRHLQGGTQVPMLKEKKDHFGLGFRPNARQRKKEMEKKQEKRRAQLSGEEVKWELMAFPHISQTFVSGGIIHSEKVLLNNEDPHINAIHEEGTERRNLLGIHPYEPGSVLNNWTTEELPVDFEDDRDCDLPSNLLRMVEQEEKQILPHKEVVENVILEEGKVVKVGTHIDIVVHRLPIRKECKPVQQKLRRMRPDVVLKIKEEVKKHFDAGFLQVVKYSEWVANIVPVPKKNGKVRMYVDYRDLNKASPKDNFPLPHIDTLVDNTVGYSLFSFIDGFSGYNQIKMHPGDMEKNTFVTLWGTFCYKVMPFGLKNAGATYERAMVTLFHDMMHKEI</sequence>
<dbReference type="EMBL" id="SMMG02000003">
    <property type="protein sequence ID" value="KAA3481189.1"/>
    <property type="molecule type" value="Genomic_DNA"/>
</dbReference>
<evidence type="ECO:0000313" key="2">
    <source>
        <dbReference type="EMBL" id="KAA3481189.1"/>
    </source>
</evidence>
<keyword evidence="2" id="KW-0695">RNA-directed DNA polymerase</keyword>
<dbReference type="InterPro" id="IPR053134">
    <property type="entry name" value="RNA-dir_DNA_polymerase"/>
</dbReference>
<dbReference type="Gene3D" id="3.30.70.270">
    <property type="match status" value="1"/>
</dbReference>
<proteinExistence type="predicted"/>
<organism evidence="2 3">
    <name type="scientific">Gossypium australe</name>
    <dbReference type="NCBI Taxonomy" id="47621"/>
    <lineage>
        <taxon>Eukaryota</taxon>
        <taxon>Viridiplantae</taxon>
        <taxon>Streptophyta</taxon>
        <taxon>Embryophyta</taxon>
        <taxon>Tracheophyta</taxon>
        <taxon>Spermatophyta</taxon>
        <taxon>Magnoliopsida</taxon>
        <taxon>eudicotyledons</taxon>
        <taxon>Gunneridae</taxon>
        <taxon>Pentapetalae</taxon>
        <taxon>rosids</taxon>
        <taxon>malvids</taxon>
        <taxon>Malvales</taxon>
        <taxon>Malvaceae</taxon>
        <taxon>Malvoideae</taxon>
        <taxon>Gossypium</taxon>
    </lineage>
</organism>
<protein>
    <submittedName>
        <fullName evidence="2">Reverse transcriptase</fullName>
    </submittedName>
</protein>
<evidence type="ECO:0000259" key="1">
    <source>
        <dbReference type="Pfam" id="PF00078"/>
    </source>
</evidence>
<name>A0A5B6WHB1_9ROSI</name>
<dbReference type="Proteomes" id="UP000325315">
    <property type="component" value="Unassembled WGS sequence"/>
</dbReference>
<accession>A0A5B6WHB1</accession>
<dbReference type="PANTHER" id="PTHR24559">
    <property type="entry name" value="TRANSPOSON TY3-I GAG-POL POLYPROTEIN"/>
    <property type="match status" value="1"/>
</dbReference>
<dbReference type="Gene3D" id="3.10.10.10">
    <property type="entry name" value="HIV Type 1 Reverse Transcriptase, subunit A, domain 1"/>
    <property type="match status" value="1"/>
</dbReference>